<reference evidence="2 3" key="1">
    <citation type="submission" date="2019-03" db="EMBL/GenBank/DDBJ databases">
        <title>Novel species of Flavobacterium.</title>
        <authorList>
            <person name="Liu Q."/>
            <person name="Xin Y.-H."/>
        </authorList>
    </citation>
    <scope>NUCLEOTIDE SEQUENCE [LARGE SCALE GENOMIC DNA]</scope>
    <source>
        <strain evidence="2 3">LB3P52</strain>
    </source>
</reference>
<sequence length="151" mass="17820">MEKFEIDLKWASYFVIVNVIVSIVVALLAVVFFSLSSEESHNTKFASNVLIMLFIIQLFYFVRKAIKENKKHQTIRIFSKVSIFFRVLGFYLCIVFLINYSPVSSWDTNFVNLQCRKNDLSEFLIDEDEIKDNKSNWLNDLVIAINRRFSR</sequence>
<keyword evidence="1" id="KW-0812">Transmembrane</keyword>
<evidence type="ECO:0000313" key="2">
    <source>
        <dbReference type="EMBL" id="TDE46909.1"/>
    </source>
</evidence>
<feature type="transmembrane region" description="Helical" evidence="1">
    <location>
        <begin position="12"/>
        <end position="33"/>
    </location>
</feature>
<accession>A0A4R5FCC4</accession>
<dbReference type="AlphaFoldDB" id="A0A4R5FCC4"/>
<keyword evidence="1" id="KW-0472">Membrane</keyword>
<protein>
    <submittedName>
        <fullName evidence="2">Uncharacterized protein</fullName>
    </submittedName>
</protein>
<feature type="transmembrane region" description="Helical" evidence="1">
    <location>
        <begin position="45"/>
        <end position="62"/>
    </location>
</feature>
<evidence type="ECO:0000256" key="1">
    <source>
        <dbReference type="SAM" id="Phobius"/>
    </source>
</evidence>
<dbReference type="OrthoDB" id="1376319at2"/>
<dbReference type="Proteomes" id="UP000294814">
    <property type="component" value="Unassembled WGS sequence"/>
</dbReference>
<organism evidence="2 3">
    <name type="scientific">Flavobacterium rhamnosiphilum</name>
    <dbReference type="NCBI Taxonomy" id="2541724"/>
    <lineage>
        <taxon>Bacteria</taxon>
        <taxon>Pseudomonadati</taxon>
        <taxon>Bacteroidota</taxon>
        <taxon>Flavobacteriia</taxon>
        <taxon>Flavobacteriales</taxon>
        <taxon>Flavobacteriaceae</taxon>
        <taxon>Flavobacterium</taxon>
    </lineage>
</organism>
<feature type="transmembrane region" description="Helical" evidence="1">
    <location>
        <begin position="83"/>
        <end position="103"/>
    </location>
</feature>
<evidence type="ECO:0000313" key="3">
    <source>
        <dbReference type="Proteomes" id="UP000294814"/>
    </source>
</evidence>
<dbReference type="EMBL" id="SMLG01000001">
    <property type="protein sequence ID" value="TDE46909.1"/>
    <property type="molecule type" value="Genomic_DNA"/>
</dbReference>
<gene>
    <name evidence="2" type="ORF">E0I26_02140</name>
</gene>
<keyword evidence="3" id="KW-1185">Reference proteome</keyword>
<proteinExistence type="predicted"/>
<comment type="caution">
    <text evidence="2">The sequence shown here is derived from an EMBL/GenBank/DDBJ whole genome shotgun (WGS) entry which is preliminary data.</text>
</comment>
<name>A0A4R5FCC4_9FLAO</name>
<keyword evidence="1" id="KW-1133">Transmembrane helix</keyword>
<dbReference type="RefSeq" id="WP_131914849.1">
    <property type="nucleotide sequence ID" value="NZ_SMLG01000001.1"/>
</dbReference>